<dbReference type="AlphaFoldDB" id="A0A1S6IU62"/>
<dbReference type="Pfam" id="PF08984">
    <property type="entry name" value="DUF1858"/>
    <property type="match status" value="1"/>
</dbReference>
<dbReference type="NCBIfam" id="TIGR03980">
    <property type="entry name" value="prismane_assoc"/>
    <property type="match status" value="1"/>
</dbReference>
<dbReference type="OrthoDB" id="15017at2"/>
<dbReference type="InterPro" id="IPR023883">
    <property type="entry name" value="CHP03980_redox-disulphide"/>
</dbReference>
<dbReference type="SUPFAM" id="SSF140683">
    <property type="entry name" value="SP0561-like"/>
    <property type="match status" value="1"/>
</dbReference>
<dbReference type="Gene3D" id="1.10.3910.10">
    <property type="entry name" value="SP0561-like"/>
    <property type="match status" value="1"/>
</dbReference>
<dbReference type="PANTHER" id="PTHR39341:SF1">
    <property type="entry name" value="DUF1858 DOMAIN-CONTAINING PROTEIN"/>
    <property type="match status" value="1"/>
</dbReference>
<dbReference type="RefSeq" id="WP_077713275.1">
    <property type="nucleotide sequence ID" value="NZ_CP019698.1"/>
</dbReference>
<feature type="domain" description="DUF1858" evidence="1">
    <location>
        <begin position="4"/>
        <end position="56"/>
    </location>
</feature>
<accession>A0A1S6IU62</accession>
<name>A0A1S6IU62_9FIRM</name>
<dbReference type="PANTHER" id="PTHR39341">
    <property type="entry name" value="BSL7085 PROTEIN"/>
    <property type="match status" value="1"/>
</dbReference>
<evidence type="ECO:0000313" key="3">
    <source>
        <dbReference type="Proteomes" id="UP000189464"/>
    </source>
</evidence>
<protein>
    <submittedName>
        <fullName evidence="2">Disulfide oxidoreductase</fullName>
    </submittedName>
</protein>
<sequence>MEKITKDMTMGYIVKEFPQTAEVFQRYGMGCLSCPTAQLESLEKGAMLHGLDITALLAELNKVVK</sequence>
<dbReference type="Proteomes" id="UP000189464">
    <property type="component" value="Chromosome"/>
</dbReference>
<proteinExistence type="predicted"/>
<dbReference type="InterPro" id="IPR015077">
    <property type="entry name" value="DUF1858"/>
</dbReference>
<dbReference type="EMBL" id="CP019698">
    <property type="protein sequence ID" value="AQS58311.1"/>
    <property type="molecule type" value="Genomic_DNA"/>
</dbReference>
<dbReference type="KEGG" id="dfg:B0537_03920"/>
<keyword evidence="3" id="KW-1185">Reference proteome</keyword>
<evidence type="ECO:0000259" key="1">
    <source>
        <dbReference type="Pfam" id="PF08984"/>
    </source>
</evidence>
<organism evidence="2 3">
    <name type="scientific">Desulforamulus ferrireducens</name>
    <dbReference type="NCBI Taxonomy" id="1833852"/>
    <lineage>
        <taxon>Bacteria</taxon>
        <taxon>Bacillati</taxon>
        <taxon>Bacillota</taxon>
        <taxon>Clostridia</taxon>
        <taxon>Eubacteriales</taxon>
        <taxon>Peptococcaceae</taxon>
        <taxon>Desulforamulus</taxon>
    </lineage>
</organism>
<dbReference type="InterPro" id="IPR038062">
    <property type="entry name" value="ScdA-like_N_sf"/>
</dbReference>
<reference evidence="2 3" key="1">
    <citation type="journal article" date="2016" name="Int. J. Syst. Evol. Microbiol.">
        <title>Desulfotomaculum ferrireducens sp. nov., a moderately thermophilic sulfate-reducing and dissimilatory Fe(III)-reducing bacterium isolated from compost.</title>
        <authorList>
            <person name="Yang G."/>
            <person name="Guo J."/>
            <person name="Zhuang L."/>
            <person name="Yuan Y."/>
            <person name="Zhou S."/>
        </authorList>
    </citation>
    <scope>NUCLEOTIDE SEQUENCE [LARGE SCALE GENOMIC DNA]</scope>
    <source>
        <strain evidence="2 3">GSS09</strain>
    </source>
</reference>
<dbReference type="STRING" id="1833852.B0537_03920"/>
<gene>
    <name evidence="2" type="ORF">B0537_03920</name>
</gene>
<evidence type="ECO:0000313" key="2">
    <source>
        <dbReference type="EMBL" id="AQS58311.1"/>
    </source>
</evidence>